<accession>A0A914WAI4</accession>
<evidence type="ECO:0000313" key="3">
    <source>
        <dbReference type="WBParaSite" id="PSAMB.scaffold3406size18398.g21364.t1"/>
    </source>
</evidence>
<dbReference type="WBParaSite" id="PSAMB.scaffold3406size18398.g21364.t1">
    <property type="protein sequence ID" value="PSAMB.scaffold3406size18398.g21364.t1"/>
    <property type="gene ID" value="PSAMB.scaffold3406size18398.g21364"/>
</dbReference>
<reference evidence="3" key="1">
    <citation type="submission" date="2022-11" db="UniProtKB">
        <authorList>
            <consortium name="WormBaseParasite"/>
        </authorList>
    </citation>
    <scope>IDENTIFICATION</scope>
</reference>
<protein>
    <submittedName>
        <fullName evidence="3">Uncharacterized protein</fullName>
    </submittedName>
</protein>
<keyword evidence="2" id="KW-1185">Reference proteome</keyword>
<evidence type="ECO:0000256" key="1">
    <source>
        <dbReference type="SAM" id="MobiDB-lite"/>
    </source>
</evidence>
<dbReference type="Proteomes" id="UP000887566">
    <property type="component" value="Unplaced"/>
</dbReference>
<dbReference type="AlphaFoldDB" id="A0A914WAI4"/>
<feature type="region of interest" description="Disordered" evidence="1">
    <location>
        <begin position="57"/>
        <end position="78"/>
    </location>
</feature>
<proteinExistence type="predicted"/>
<organism evidence="2 3">
    <name type="scientific">Plectus sambesii</name>
    <dbReference type="NCBI Taxonomy" id="2011161"/>
    <lineage>
        <taxon>Eukaryota</taxon>
        <taxon>Metazoa</taxon>
        <taxon>Ecdysozoa</taxon>
        <taxon>Nematoda</taxon>
        <taxon>Chromadorea</taxon>
        <taxon>Plectida</taxon>
        <taxon>Plectina</taxon>
        <taxon>Plectoidea</taxon>
        <taxon>Plectidae</taxon>
        <taxon>Plectus</taxon>
    </lineage>
</organism>
<evidence type="ECO:0000313" key="2">
    <source>
        <dbReference type="Proteomes" id="UP000887566"/>
    </source>
</evidence>
<sequence>MKVAWKGSVDCAPIDSRRCGIDFTSQGDGAVARAAANRVLRPPDAQRDVSVAYRTPALSPGANRRKGEHATIANWLRR</sequence>
<name>A0A914WAI4_9BILA</name>